<gene>
    <name evidence="3" type="ORF">GT755_35095</name>
</gene>
<comment type="caution">
    <text evidence="3">The sequence shown here is derived from an EMBL/GenBank/DDBJ whole genome shotgun (WGS) entry which is preliminary data.</text>
</comment>
<evidence type="ECO:0000313" key="4">
    <source>
        <dbReference type="Proteomes" id="UP000479526"/>
    </source>
</evidence>
<dbReference type="AlphaFoldDB" id="A0A7C9J7N5"/>
<protein>
    <submittedName>
        <fullName evidence="3">ParB N-terminal domain-containing protein</fullName>
    </submittedName>
</protein>
<dbReference type="InterPro" id="IPR036086">
    <property type="entry name" value="ParB/Sulfiredoxin_sf"/>
</dbReference>
<accession>A0A7C9J7N5</accession>
<dbReference type="Gene3D" id="3.90.1530.10">
    <property type="entry name" value="Conserved hypothetical protein from pyrococcus furiosus pfu- 392566-001, ParB domain"/>
    <property type="match status" value="1"/>
</dbReference>
<dbReference type="Proteomes" id="UP000479526">
    <property type="component" value="Unassembled WGS sequence"/>
</dbReference>
<evidence type="ECO:0000256" key="1">
    <source>
        <dbReference type="SAM" id="MobiDB-lite"/>
    </source>
</evidence>
<dbReference type="InterPro" id="IPR003115">
    <property type="entry name" value="ParB_N"/>
</dbReference>
<feature type="domain" description="ParB-like N-terminal" evidence="2">
    <location>
        <begin position="7"/>
        <end position="91"/>
    </location>
</feature>
<feature type="region of interest" description="Disordered" evidence="1">
    <location>
        <begin position="204"/>
        <end position="230"/>
    </location>
</feature>
<dbReference type="SUPFAM" id="SSF110849">
    <property type="entry name" value="ParB/Sulfiredoxin"/>
    <property type="match status" value="1"/>
</dbReference>
<proteinExistence type="predicted"/>
<name>A0A7C9J7N5_9ACTN</name>
<dbReference type="EMBL" id="WXEW01000012">
    <property type="protein sequence ID" value="NAS26882.1"/>
    <property type="molecule type" value="Genomic_DNA"/>
</dbReference>
<sequence>MELTSVTEVLIDDLTTTGSPRLDGEDLDHVDALAEAQNPLPPIVVHGPTMRVIDGFHRLKAARRRGEEKISVVFFDGAEDDAFVLAVQSNVTHGLPLSKQDRKRAAERIIITHPHWSDRMIASVAGIAPATVAKIRSQLQADADVVTLDRTGQDGRVRRFDPEEGRRRAGEVIRSNPDMSLRQVAKIAGISPETARDVRKRIARGEDGLLRSQERTPPPTPPVPSEPSPFGQFTAHDRARMVARLRADPALRFSENGRAILNLLNLHTIDAGSWERILSAVPPHWTNVVATLADGCAAAWAEFADRLEDRATEPPPGGE</sequence>
<keyword evidence="4" id="KW-1185">Reference proteome</keyword>
<feature type="compositionally biased region" description="Pro residues" evidence="1">
    <location>
        <begin position="216"/>
        <end position="227"/>
    </location>
</feature>
<evidence type="ECO:0000259" key="2">
    <source>
        <dbReference type="SMART" id="SM00470"/>
    </source>
</evidence>
<feature type="compositionally biased region" description="Basic and acidic residues" evidence="1">
    <location>
        <begin position="204"/>
        <end position="214"/>
    </location>
</feature>
<evidence type="ECO:0000313" key="3">
    <source>
        <dbReference type="EMBL" id="NAS26882.1"/>
    </source>
</evidence>
<dbReference type="CDD" id="cd16387">
    <property type="entry name" value="ParB_N_Srx"/>
    <property type="match status" value="1"/>
</dbReference>
<dbReference type="SMART" id="SM00470">
    <property type="entry name" value="ParB"/>
    <property type="match status" value="1"/>
</dbReference>
<reference evidence="3 4" key="1">
    <citation type="submission" date="2020-01" db="EMBL/GenBank/DDBJ databases">
        <title>Herbidospora sp. NEAU-GS84 nov., a novel actinomycete isolated from soil.</title>
        <authorList>
            <person name="Han L."/>
        </authorList>
    </citation>
    <scope>NUCLEOTIDE SEQUENCE [LARGE SCALE GENOMIC DNA]</scope>
    <source>
        <strain evidence="3 4">NEAU-GS84</strain>
    </source>
</reference>
<organism evidence="3 4">
    <name type="scientific">Herbidospora solisilvae</name>
    <dbReference type="NCBI Taxonomy" id="2696284"/>
    <lineage>
        <taxon>Bacteria</taxon>
        <taxon>Bacillati</taxon>
        <taxon>Actinomycetota</taxon>
        <taxon>Actinomycetes</taxon>
        <taxon>Streptosporangiales</taxon>
        <taxon>Streptosporangiaceae</taxon>
        <taxon>Herbidospora</taxon>
    </lineage>
</organism>